<keyword evidence="6" id="KW-1185">Reference proteome</keyword>
<dbReference type="SUPFAM" id="SSF46785">
    <property type="entry name" value="Winged helix' DNA-binding domain"/>
    <property type="match status" value="1"/>
</dbReference>
<dbReference type="InterPro" id="IPR001077">
    <property type="entry name" value="COMT_C"/>
</dbReference>
<keyword evidence="2 5" id="KW-0808">Transferase</keyword>
<dbReference type="InterPro" id="IPR036390">
    <property type="entry name" value="WH_DNA-bd_sf"/>
</dbReference>
<reference evidence="5" key="1">
    <citation type="journal article" date="2020" name="Stud. Mycol.">
        <title>101 Dothideomycetes genomes: a test case for predicting lifestyles and emergence of pathogens.</title>
        <authorList>
            <person name="Haridas S."/>
            <person name="Albert R."/>
            <person name="Binder M."/>
            <person name="Bloem J."/>
            <person name="Labutti K."/>
            <person name="Salamov A."/>
            <person name="Andreopoulos B."/>
            <person name="Baker S."/>
            <person name="Barry K."/>
            <person name="Bills G."/>
            <person name="Bluhm B."/>
            <person name="Cannon C."/>
            <person name="Castanera R."/>
            <person name="Culley D."/>
            <person name="Daum C."/>
            <person name="Ezra D."/>
            <person name="Gonzalez J."/>
            <person name="Henrissat B."/>
            <person name="Kuo A."/>
            <person name="Liang C."/>
            <person name="Lipzen A."/>
            <person name="Lutzoni F."/>
            <person name="Magnuson J."/>
            <person name="Mondo S."/>
            <person name="Nolan M."/>
            <person name="Ohm R."/>
            <person name="Pangilinan J."/>
            <person name="Park H.-J."/>
            <person name="Ramirez L."/>
            <person name="Alfaro M."/>
            <person name="Sun H."/>
            <person name="Tritt A."/>
            <person name="Yoshinaga Y."/>
            <person name="Zwiers L.-H."/>
            <person name="Turgeon B."/>
            <person name="Goodwin S."/>
            <person name="Spatafora J."/>
            <person name="Crous P."/>
            <person name="Grigoriev I."/>
        </authorList>
    </citation>
    <scope>NUCLEOTIDE SEQUENCE</scope>
    <source>
        <strain evidence="5">CBS 121739</strain>
    </source>
</reference>
<dbReference type="Pfam" id="PF00891">
    <property type="entry name" value="Methyltransf_2"/>
    <property type="match status" value="1"/>
</dbReference>
<protein>
    <submittedName>
        <fullName evidence="5">Putative Sterigmatocystin 8-O-methyltransferase</fullName>
    </submittedName>
</protein>
<name>A0A6A6W1K5_9PEZI</name>
<dbReference type="RefSeq" id="XP_033599243.1">
    <property type="nucleotide sequence ID" value="XM_033749488.1"/>
</dbReference>
<dbReference type="Proteomes" id="UP000799437">
    <property type="component" value="Unassembled WGS sequence"/>
</dbReference>
<evidence type="ECO:0000256" key="2">
    <source>
        <dbReference type="ARBA" id="ARBA00022679"/>
    </source>
</evidence>
<feature type="domain" description="O-methyltransferase C-terminal" evidence="4">
    <location>
        <begin position="231"/>
        <end position="370"/>
    </location>
</feature>
<sequence length="393" mass="43005">MSSSITPAELVAHIEAFTRSPAGLKDNPELHSRLYDASTALSRAIEQPADMLARVICNQPAEHAYFNVAWDLKLFPLLASRPTPWKSEELAEIVKVDDVLLGRILKGLVAHGAVKERTTNQYALSPSFAKFAEVGLGDSAIFMKKTYEALPGFLSSSGYLNPSNALDTAVQHAFDVKGKSLYEIFGEQAARGVQSGAGFSILITGLAQGSTQFFRQYPVQALIDGYQAARDTAMLVDVGGNFGQRTVALKEAFKELPGKLYVQDTPDVIAKAPKRPELDIEHLAHDIFTSQPEVTRVMHDFPDEKNVELLKHLADVMTPGYSKLIVHEICIPETGSSVWASTQDMNMMSLLAVGERSERQWKTLIERAGLKIAATYPASDGISESVIEVEKVI</sequence>
<dbReference type="GeneID" id="54490542"/>
<dbReference type="InterPro" id="IPR016461">
    <property type="entry name" value="COMT-like"/>
</dbReference>
<organism evidence="5 6">
    <name type="scientific">Pseudovirgaria hyperparasitica</name>
    <dbReference type="NCBI Taxonomy" id="470096"/>
    <lineage>
        <taxon>Eukaryota</taxon>
        <taxon>Fungi</taxon>
        <taxon>Dikarya</taxon>
        <taxon>Ascomycota</taxon>
        <taxon>Pezizomycotina</taxon>
        <taxon>Dothideomycetes</taxon>
        <taxon>Dothideomycetes incertae sedis</taxon>
        <taxon>Acrospermales</taxon>
        <taxon>Acrospermaceae</taxon>
        <taxon>Pseudovirgaria</taxon>
    </lineage>
</organism>
<dbReference type="AlphaFoldDB" id="A0A6A6W1K5"/>
<dbReference type="GO" id="GO:0008171">
    <property type="term" value="F:O-methyltransferase activity"/>
    <property type="evidence" value="ECO:0007669"/>
    <property type="project" value="InterPro"/>
</dbReference>
<dbReference type="GO" id="GO:0032259">
    <property type="term" value="P:methylation"/>
    <property type="evidence" value="ECO:0007669"/>
    <property type="project" value="UniProtKB-KW"/>
</dbReference>
<evidence type="ECO:0000256" key="3">
    <source>
        <dbReference type="ARBA" id="ARBA00022691"/>
    </source>
</evidence>
<dbReference type="SUPFAM" id="SSF53335">
    <property type="entry name" value="S-adenosyl-L-methionine-dependent methyltransferases"/>
    <property type="match status" value="1"/>
</dbReference>
<dbReference type="PANTHER" id="PTHR43712">
    <property type="entry name" value="PUTATIVE (AFU_ORTHOLOGUE AFUA_4G14580)-RELATED"/>
    <property type="match status" value="1"/>
</dbReference>
<evidence type="ECO:0000313" key="5">
    <source>
        <dbReference type="EMBL" id="KAF2756792.1"/>
    </source>
</evidence>
<dbReference type="OrthoDB" id="2410195at2759"/>
<dbReference type="PANTHER" id="PTHR43712:SF17">
    <property type="entry name" value="O-METHYLTRANSFERASE"/>
    <property type="match status" value="1"/>
</dbReference>
<keyword evidence="3" id="KW-0949">S-adenosyl-L-methionine</keyword>
<evidence type="ECO:0000256" key="1">
    <source>
        <dbReference type="ARBA" id="ARBA00022603"/>
    </source>
</evidence>
<dbReference type="InterPro" id="IPR036388">
    <property type="entry name" value="WH-like_DNA-bd_sf"/>
</dbReference>
<dbReference type="InterPro" id="IPR029063">
    <property type="entry name" value="SAM-dependent_MTases_sf"/>
</dbReference>
<gene>
    <name evidence="5" type="ORF">EJ05DRAFT_538939</name>
</gene>
<evidence type="ECO:0000259" key="4">
    <source>
        <dbReference type="Pfam" id="PF00891"/>
    </source>
</evidence>
<evidence type="ECO:0000313" key="6">
    <source>
        <dbReference type="Proteomes" id="UP000799437"/>
    </source>
</evidence>
<dbReference type="Gene3D" id="1.10.10.10">
    <property type="entry name" value="Winged helix-like DNA-binding domain superfamily/Winged helix DNA-binding domain"/>
    <property type="match status" value="1"/>
</dbReference>
<dbReference type="Gene3D" id="3.40.50.150">
    <property type="entry name" value="Vaccinia Virus protein VP39"/>
    <property type="match status" value="1"/>
</dbReference>
<dbReference type="PROSITE" id="PS51683">
    <property type="entry name" value="SAM_OMT_II"/>
    <property type="match status" value="1"/>
</dbReference>
<accession>A0A6A6W1K5</accession>
<proteinExistence type="predicted"/>
<dbReference type="EMBL" id="ML996574">
    <property type="protein sequence ID" value="KAF2756792.1"/>
    <property type="molecule type" value="Genomic_DNA"/>
</dbReference>
<keyword evidence="1 5" id="KW-0489">Methyltransferase</keyword>